<evidence type="ECO:0000256" key="1">
    <source>
        <dbReference type="ARBA" id="ARBA00023015"/>
    </source>
</evidence>
<dbReference type="Gene3D" id="1.10.10.10">
    <property type="entry name" value="Winged helix-like DNA-binding domain superfamily/Winged helix DNA-binding domain"/>
    <property type="match status" value="1"/>
</dbReference>
<feature type="domain" description="HTH marR-type" evidence="4">
    <location>
        <begin position="1"/>
        <end position="149"/>
    </location>
</feature>
<organism evidence="5 6">
    <name type="scientific">Paenibacillus turicensis</name>
    <dbReference type="NCBI Taxonomy" id="160487"/>
    <lineage>
        <taxon>Bacteria</taxon>
        <taxon>Bacillati</taxon>
        <taxon>Bacillota</taxon>
        <taxon>Bacilli</taxon>
        <taxon>Bacillales</taxon>
        <taxon>Paenibacillaceae</taxon>
        <taxon>Paenibacillus</taxon>
    </lineage>
</organism>
<dbReference type="PROSITE" id="PS50995">
    <property type="entry name" value="HTH_MARR_2"/>
    <property type="match status" value="1"/>
</dbReference>
<gene>
    <name evidence="5" type="ORF">J2Z32_002776</name>
</gene>
<dbReference type="PANTHER" id="PTHR33164">
    <property type="entry name" value="TRANSCRIPTIONAL REGULATOR, MARR FAMILY"/>
    <property type="match status" value="1"/>
</dbReference>
<dbReference type="InterPro" id="IPR023187">
    <property type="entry name" value="Tscrpt_reg_MarR-type_CS"/>
</dbReference>
<dbReference type="RefSeq" id="WP_210089734.1">
    <property type="nucleotide sequence ID" value="NZ_JAGGKG010000013.1"/>
</dbReference>
<dbReference type="SUPFAM" id="SSF46785">
    <property type="entry name" value="Winged helix' DNA-binding domain"/>
    <property type="match status" value="1"/>
</dbReference>
<keyword evidence="2 5" id="KW-0238">DNA-binding</keyword>
<accession>A0ABS4FU72</accession>
<evidence type="ECO:0000259" key="4">
    <source>
        <dbReference type="PROSITE" id="PS50995"/>
    </source>
</evidence>
<dbReference type="SMART" id="SM00347">
    <property type="entry name" value="HTH_MARR"/>
    <property type="match status" value="1"/>
</dbReference>
<keyword evidence="3" id="KW-0804">Transcription</keyword>
<dbReference type="PROSITE" id="PS01117">
    <property type="entry name" value="HTH_MARR_1"/>
    <property type="match status" value="1"/>
</dbReference>
<protein>
    <submittedName>
        <fullName evidence="5">DNA-binding MarR family transcriptional regulator</fullName>
    </submittedName>
</protein>
<evidence type="ECO:0000313" key="5">
    <source>
        <dbReference type="EMBL" id="MBP1906127.1"/>
    </source>
</evidence>
<dbReference type="InterPro" id="IPR039422">
    <property type="entry name" value="MarR/SlyA-like"/>
</dbReference>
<dbReference type="Proteomes" id="UP001519272">
    <property type="component" value="Unassembled WGS sequence"/>
</dbReference>
<evidence type="ECO:0000313" key="6">
    <source>
        <dbReference type="Proteomes" id="UP001519272"/>
    </source>
</evidence>
<dbReference type="EMBL" id="JAGGKG010000013">
    <property type="protein sequence ID" value="MBP1906127.1"/>
    <property type="molecule type" value="Genomic_DNA"/>
</dbReference>
<sequence>MEINHMIKEFAGKRENEIRGIFSSISILQNRLQTIFDKTDEVLTLKQFMLLTMIKYSDEKTTLTHLGTLLGSSRQNIKKLATSLEEKGFITISHEVGNKKNTSLSLTKKAEDYADKISALHTEKLNAIFSDYSDEEIHLFYGLITKLYAGVEREENEGGKSGE</sequence>
<keyword evidence="1" id="KW-0805">Transcription regulation</keyword>
<reference evidence="5 6" key="1">
    <citation type="submission" date="2021-03" db="EMBL/GenBank/DDBJ databases">
        <title>Genomic Encyclopedia of Type Strains, Phase IV (KMG-IV): sequencing the most valuable type-strain genomes for metagenomic binning, comparative biology and taxonomic classification.</title>
        <authorList>
            <person name="Goeker M."/>
        </authorList>
    </citation>
    <scope>NUCLEOTIDE SEQUENCE [LARGE SCALE GENOMIC DNA]</scope>
    <source>
        <strain evidence="5 6">DSM 14349</strain>
    </source>
</reference>
<comment type="caution">
    <text evidence="5">The sequence shown here is derived from an EMBL/GenBank/DDBJ whole genome shotgun (WGS) entry which is preliminary data.</text>
</comment>
<dbReference type="PANTHER" id="PTHR33164:SF43">
    <property type="entry name" value="HTH-TYPE TRANSCRIPTIONAL REPRESSOR YETL"/>
    <property type="match status" value="1"/>
</dbReference>
<dbReference type="GO" id="GO:0003677">
    <property type="term" value="F:DNA binding"/>
    <property type="evidence" value="ECO:0007669"/>
    <property type="project" value="UniProtKB-KW"/>
</dbReference>
<evidence type="ECO:0000256" key="3">
    <source>
        <dbReference type="ARBA" id="ARBA00023163"/>
    </source>
</evidence>
<dbReference type="InterPro" id="IPR036388">
    <property type="entry name" value="WH-like_DNA-bd_sf"/>
</dbReference>
<dbReference type="Pfam" id="PF01047">
    <property type="entry name" value="MarR"/>
    <property type="match status" value="1"/>
</dbReference>
<dbReference type="InterPro" id="IPR000835">
    <property type="entry name" value="HTH_MarR-typ"/>
</dbReference>
<dbReference type="InterPro" id="IPR036390">
    <property type="entry name" value="WH_DNA-bd_sf"/>
</dbReference>
<evidence type="ECO:0000256" key="2">
    <source>
        <dbReference type="ARBA" id="ARBA00023125"/>
    </source>
</evidence>
<name>A0ABS4FU72_9BACL</name>
<proteinExistence type="predicted"/>
<keyword evidence="6" id="KW-1185">Reference proteome</keyword>